<name>A0A7W8N3L2_9BACT</name>
<comment type="caution">
    <text evidence="1">The sequence shown here is derived from an EMBL/GenBank/DDBJ whole genome shotgun (WGS) entry which is preliminary data.</text>
</comment>
<organism evidence="1 2">
    <name type="scientific">Tunturiibacter lichenicola</name>
    <dbReference type="NCBI Taxonomy" id="2051959"/>
    <lineage>
        <taxon>Bacteria</taxon>
        <taxon>Pseudomonadati</taxon>
        <taxon>Acidobacteriota</taxon>
        <taxon>Terriglobia</taxon>
        <taxon>Terriglobales</taxon>
        <taxon>Acidobacteriaceae</taxon>
        <taxon>Tunturiibacter</taxon>
    </lineage>
</organism>
<dbReference type="Proteomes" id="UP000569092">
    <property type="component" value="Unassembled WGS sequence"/>
</dbReference>
<evidence type="ECO:0000313" key="2">
    <source>
        <dbReference type="Proteomes" id="UP000569092"/>
    </source>
</evidence>
<accession>A0A7W8N3L2</accession>
<sequence length="32" mass="3609">MNIAALVQYARAVDYSRQLANIDAIFARVLNQ</sequence>
<proteinExistence type="predicted"/>
<reference evidence="1 2" key="1">
    <citation type="submission" date="2020-08" db="EMBL/GenBank/DDBJ databases">
        <title>Genomic Encyclopedia of Type Strains, Phase IV (KMG-V): Genome sequencing to study the core and pangenomes of soil and plant-associated prokaryotes.</title>
        <authorList>
            <person name="Whitman W."/>
        </authorList>
    </citation>
    <scope>NUCLEOTIDE SEQUENCE [LARGE SCALE GENOMIC DNA]</scope>
    <source>
        <strain evidence="1 2">M8US30</strain>
    </source>
</reference>
<gene>
    <name evidence="1" type="ORF">HDF10_002263</name>
</gene>
<dbReference type="AlphaFoldDB" id="A0A7W8N3L2"/>
<evidence type="ECO:0000313" key="1">
    <source>
        <dbReference type="EMBL" id="MBB5344284.1"/>
    </source>
</evidence>
<protein>
    <submittedName>
        <fullName evidence="1">Uncharacterized protein</fullName>
    </submittedName>
</protein>
<dbReference type="EMBL" id="JACHDZ010000003">
    <property type="protein sequence ID" value="MBB5344284.1"/>
    <property type="molecule type" value="Genomic_DNA"/>
</dbReference>